<dbReference type="InterPro" id="IPR027450">
    <property type="entry name" value="AlkB-like"/>
</dbReference>
<protein>
    <recommendedName>
        <fullName evidence="2">Fe2OG dioxygenase domain-containing protein</fullName>
    </recommendedName>
</protein>
<evidence type="ECO:0000313" key="3">
    <source>
        <dbReference type="EMBL" id="RIB01126.1"/>
    </source>
</evidence>
<dbReference type="Pfam" id="PF13532">
    <property type="entry name" value="2OG-FeII_Oxy_2"/>
    <property type="match status" value="1"/>
</dbReference>
<dbReference type="PROSITE" id="PS51471">
    <property type="entry name" value="FE2OG_OXY"/>
    <property type="match status" value="1"/>
</dbReference>
<accession>A0A397U225</accession>
<feature type="region of interest" description="Disordered" evidence="1">
    <location>
        <begin position="1"/>
        <end position="21"/>
    </location>
</feature>
<organism evidence="3 4">
    <name type="scientific">Gigaspora rosea</name>
    <dbReference type="NCBI Taxonomy" id="44941"/>
    <lineage>
        <taxon>Eukaryota</taxon>
        <taxon>Fungi</taxon>
        <taxon>Fungi incertae sedis</taxon>
        <taxon>Mucoromycota</taxon>
        <taxon>Glomeromycotina</taxon>
        <taxon>Glomeromycetes</taxon>
        <taxon>Diversisporales</taxon>
        <taxon>Gigasporaceae</taxon>
        <taxon>Gigaspora</taxon>
    </lineage>
</organism>
<dbReference type="PANTHER" id="PTHR21052:SF0">
    <property type="entry name" value="ALPHA-KETOGLUTARATE-DEPENDENT DIOXYGENASE ALKB HOMOLOG 7, MITOCHONDRIAL"/>
    <property type="match status" value="1"/>
</dbReference>
<proteinExistence type="predicted"/>
<comment type="caution">
    <text evidence="3">The sequence shown here is derived from an EMBL/GenBank/DDBJ whole genome shotgun (WGS) entry which is preliminary data.</text>
</comment>
<dbReference type="SUPFAM" id="SSF51197">
    <property type="entry name" value="Clavaminate synthase-like"/>
    <property type="match status" value="1"/>
</dbReference>
<keyword evidence="4" id="KW-1185">Reference proteome</keyword>
<dbReference type="AlphaFoldDB" id="A0A397U225"/>
<evidence type="ECO:0000259" key="2">
    <source>
        <dbReference type="PROSITE" id="PS51471"/>
    </source>
</evidence>
<evidence type="ECO:0000313" key="4">
    <source>
        <dbReference type="Proteomes" id="UP000266673"/>
    </source>
</evidence>
<dbReference type="InterPro" id="IPR037151">
    <property type="entry name" value="AlkB-like_sf"/>
</dbReference>
<dbReference type="GO" id="GO:0005759">
    <property type="term" value="C:mitochondrial matrix"/>
    <property type="evidence" value="ECO:0007669"/>
    <property type="project" value="TreeGrafter"/>
</dbReference>
<gene>
    <name evidence="3" type="ORF">C2G38_2256341</name>
</gene>
<dbReference type="InterPro" id="IPR005123">
    <property type="entry name" value="Oxoglu/Fe-dep_dioxygenase_dom"/>
</dbReference>
<dbReference type="Proteomes" id="UP000266673">
    <property type="component" value="Unassembled WGS sequence"/>
</dbReference>
<reference evidence="3 4" key="1">
    <citation type="submission" date="2018-06" db="EMBL/GenBank/DDBJ databases">
        <title>Comparative genomics reveals the genomic features of Rhizophagus irregularis, R. cerebriforme, R. diaphanum and Gigaspora rosea, and their symbiotic lifestyle signature.</title>
        <authorList>
            <person name="Morin E."/>
            <person name="San Clemente H."/>
            <person name="Chen E.C.H."/>
            <person name="De La Providencia I."/>
            <person name="Hainaut M."/>
            <person name="Kuo A."/>
            <person name="Kohler A."/>
            <person name="Murat C."/>
            <person name="Tang N."/>
            <person name="Roy S."/>
            <person name="Loubradou J."/>
            <person name="Henrissat B."/>
            <person name="Grigoriev I.V."/>
            <person name="Corradi N."/>
            <person name="Roux C."/>
            <person name="Martin F.M."/>
        </authorList>
    </citation>
    <scope>NUCLEOTIDE SEQUENCE [LARGE SCALE GENOMIC DNA]</scope>
    <source>
        <strain evidence="3 4">DAOM 194757</strain>
    </source>
</reference>
<name>A0A397U225_9GLOM</name>
<sequence length="258" mass="28953">MYEELPDEELFGPGDFSDSGELEVDNIMNEAESHENDAQLTPDPLISSNSEPQKTVFPSIPGLFLYKNLLTQEQQNKLVDAIINEGYFERPESNQAMCFGTLPPFIMRVVDIIENIPSIFPDEIKHRKPLFDQSIINVYKPGDGINSHVDLDRFEDGIVIISLLSACAMKFIPAYLINKELGYSDTSTATNPNEVIPVILRPGDVLAMSGPARYDWAHGIEATKIDIIGDERIVRKVRVSITLRKMKEIQVLNQCADN</sequence>
<dbReference type="PANTHER" id="PTHR21052">
    <property type="entry name" value="SPERMATOGENESIS ASSOCIATED 11-RELATED"/>
    <property type="match status" value="1"/>
</dbReference>
<dbReference type="OrthoDB" id="412814at2759"/>
<evidence type="ECO:0000256" key="1">
    <source>
        <dbReference type="SAM" id="MobiDB-lite"/>
    </source>
</evidence>
<dbReference type="InterPro" id="IPR032870">
    <property type="entry name" value="ALKBH7-like"/>
</dbReference>
<feature type="domain" description="Fe2OG dioxygenase" evidence="2">
    <location>
        <begin position="130"/>
        <end position="247"/>
    </location>
</feature>
<feature type="compositionally biased region" description="Acidic residues" evidence="1">
    <location>
        <begin position="1"/>
        <end position="10"/>
    </location>
</feature>
<dbReference type="EMBL" id="QKWP01003307">
    <property type="protein sequence ID" value="RIB01126.1"/>
    <property type="molecule type" value="Genomic_DNA"/>
</dbReference>
<feature type="region of interest" description="Disordered" evidence="1">
    <location>
        <begin position="33"/>
        <end position="52"/>
    </location>
</feature>
<dbReference type="GO" id="GO:0006974">
    <property type="term" value="P:DNA damage response"/>
    <property type="evidence" value="ECO:0007669"/>
    <property type="project" value="InterPro"/>
</dbReference>
<dbReference type="Gene3D" id="2.60.120.590">
    <property type="entry name" value="Alpha-ketoglutarate-dependent dioxygenase AlkB-like"/>
    <property type="match status" value="1"/>
</dbReference>
<dbReference type="GO" id="GO:0006631">
    <property type="term" value="P:fatty acid metabolic process"/>
    <property type="evidence" value="ECO:0007669"/>
    <property type="project" value="TreeGrafter"/>
</dbReference>